<evidence type="ECO:0000256" key="5">
    <source>
        <dbReference type="ARBA" id="ARBA00023004"/>
    </source>
</evidence>
<dbReference type="InterPro" id="IPR013785">
    <property type="entry name" value="Aldolase_TIM"/>
</dbReference>
<keyword evidence="5" id="KW-0408">Iron</keyword>
<proteinExistence type="predicted"/>
<reference evidence="7 8" key="1">
    <citation type="journal article" date="2015" name="Genome Announc.">
        <title>Expanding the biotechnology potential of lactobacilli through comparative genomics of 213 strains and associated genera.</title>
        <authorList>
            <person name="Sun Z."/>
            <person name="Harris H.M."/>
            <person name="McCann A."/>
            <person name="Guo C."/>
            <person name="Argimon S."/>
            <person name="Zhang W."/>
            <person name="Yang X."/>
            <person name="Jeffery I.B."/>
            <person name="Cooney J.C."/>
            <person name="Kagawa T.F."/>
            <person name="Liu W."/>
            <person name="Song Y."/>
            <person name="Salvetti E."/>
            <person name="Wrobel A."/>
            <person name="Rasinkangas P."/>
            <person name="Parkhill J."/>
            <person name="Rea M.C."/>
            <person name="O'Sullivan O."/>
            <person name="Ritari J."/>
            <person name="Douillard F.P."/>
            <person name="Paul Ross R."/>
            <person name="Yang R."/>
            <person name="Briner A.E."/>
            <person name="Felis G.E."/>
            <person name="de Vos W.M."/>
            <person name="Barrangou R."/>
            <person name="Klaenhammer T.R."/>
            <person name="Caufield P.W."/>
            <person name="Cui Y."/>
            <person name="Zhang H."/>
            <person name="O'Toole P.W."/>
        </authorList>
    </citation>
    <scope>NUCLEOTIDE SEQUENCE [LARGE SCALE GENOMIC DNA]</scope>
    <source>
        <strain evidence="7 8">DSM 16761</strain>
    </source>
</reference>
<evidence type="ECO:0000256" key="4">
    <source>
        <dbReference type="ARBA" id="ARBA00022723"/>
    </source>
</evidence>
<accession>A0A0R1VMK6</accession>
<dbReference type="SFLD" id="SFLDG01063">
    <property type="entry name" value="activating_enzymes__group_1"/>
    <property type="match status" value="1"/>
</dbReference>
<dbReference type="SFLD" id="SFLDS00029">
    <property type="entry name" value="Radical_SAM"/>
    <property type="match status" value="1"/>
</dbReference>
<dbReference type="eggNOG" id="COG0602">
    <property type="taxonomic scope" value="Bacteria"/>
</dbReference>
<organism evidence="7 8">
    <name type="scientific">Lactobacillus kitasatonis DSM 16761 = JCM 1039</name>
    <dbReference type="NCBI Taxonomy" id="1423767"/>
    <lineage>
        <taxon>Bacteria</taxon>
        <taxon>Bacillati</taxon>
        <taxon>Bacillota</taxon>
        <taxon>Bacilli</taxon>
        <taxon>Lactobacillales</taxon>
        <taxon>Lactobacillaceae</taxon>
        <taxon>Lactobacillus</taxon>
    </lineage>
</organism>
<dbReference type="PANTHER" id="PTHR30352:SF2">
    <property type="entry name" value="ANAEROBIC RIBONUCLEOSIDE-TRIPHOSPHATE REDUCTASE-ACTIVATING PROTEIN"/>
    <property type="match status" value="1"/>
</dbReference>
<comment type="caution">
    <text evidence="7">The sequence shown here is derived from an EMBL/GenBank/DDBJ whole genome shotgun (WGS) entry which is preliminary data.</text>
</comment>
<dbReference type="AlphaFoldDB" id="A0A0R1VMK6"/>
<dbReference type="NCBIfam" id="TIGR02491">
    <property type="entry name" value="NrdG"/>
    <property type="match status" value="1"/>
</dbReference>
<evidence type="ECO:0000256" key="2">
    <source>
        <dbReference type="ARBA" id="ARBA00022485"/>
    </source>
</evidence>
<keyword evidence="2" id="KW-0004">4Fe-4S</keyword>
<keyword evidence="4" id="KW-0479">Metal-binding</keyword>
<dbReference type="Pfam" id="PF13353">
    <property type="entry name" value="Fer4_12"/>
    <property type="match status" value="1"/>
</dbReference>
<dbReference type="RefSeq" id="WP_025015229.1">
    <property type="nucleotide sequence ID" value="NZ_AZFU01000003.1"/>
</dbReference>
<dbReference type="SUPFAM" id="SSF102114">
    <property type="entry name" value="Radical SAM enzymes"/>
    <property type="match status" value="1"/>
</dbReference>
<dbReference type="GO" id="GO:0043365">
    <property type="term" value="F:[formate-C-acetyltransferase]-activating enzyme activity"/>
    <property type="evidence" value="ECO:0007669"/>
    <property type="project" value="InterPro"/>
</dbReference>
<dbReference type="EMBL" id="AZFU01000003">
    <property type="protein sequence ID" value="KRM06818.1"/>
    <property type="molecule type" value="Genomic_DNA"/>
</dbReference>
<dbReference type="SFLD" id="SFLDF00299">
    <property type="entry name" value="anaerobic_ribonucleoside-triph"/>
    <property type="match status" value="1"/>
</dbReference>
<dbReference type="GO" id="GO:0046872">
    <property type="term" value="F:metal ion binding"/>
    <property type="evidence" value="ECO:0007669"/>
    <property type="project" value="UniProtKB-KW"/>
</dbReference>
<dbReference type="SFLD" id="SFLDG01066">
    <property type="entry name" value="organic_radical-activating_enz"/>
    <property type="match status" value="1"/>
</dbReference>
<dbReference type="InterPro" id="IPR034457">
    <property type="entry name" value="Organic_radical-activating"/>
</dbReference>
<dbReference type="InterPro" id="IPR007197">
    <property type="entry name" value="rSAM"/>
</dbReference>
<keyword evidence="3" id="KW-0949">S-adenosyl-L-methionine</keyword>
<comment type="cofactor">
    <cofactor evidence="1">
        <name>[4Fe-4S] cluster</name>
        <dbReference type="ChEBI" id="CHEBI:49883"/>
    </cofactor>
</comment>
<dbReference type="GO" id="GO:0051539">
    <property type="term" value="F:4 iron, 4 sulfur cluster binding"/>
    <property type="evidence" value="ECO:0007669"/>
    <property type="project" value="UniProtKB-KW"/>
</dbReference>
<evidence type="ECO:0000256" key="1">
    <source>
        <dbReference type="ARBA" id="ARBA00001966"/>
    </source>
</evidence>
<dbReference type="PANTHER" id="PTHR30352">
    <property type="entry name" value="PYRUVATE FORMATE-LYASE-ACTIVATING ENZYME"/>
    <property type="match status" value="1"/>
</dbReference>
<sequence>MPKKDKNNQEGPDIRSSLIKVNIDGDTVFVDSNQYKPQVDHAKKLLKQKAMPKNPKPQEWKSEEHSLHKIADYKPFNFVDGEGVRCSLYVSGCLFDCPGCYNLAAQNFNYGQPYTQDLEDKIIEDMSQPYVQGLTLLGGEPFLNTWVCLRIINRVRKEFGHTKDIWSWSGYTWDELQKETPDKKEMLSKIDILVDGRFLEAKKDLTLQFRGSSNQRIIDVPKSLKAGKVVIWDKLQR</sequence>
<dbReference type="Gene3D" id="3.20.20.70">
    <property type="entry name" value="Aldolase class I"/>
    <property type="match status" value="1"/>
</dbReference>
<dbReference type="InterPro" id="IPR058240">
    <property type="entry name" value="rSAM_sf"/>
</dbReference>
<dbReference type="Proteomes" id="UP000051307">
    <property type="component" value="Unassembled WGS sequence"/>
</dbReference>
<dbReference type="OrthoDB" id="9782387at2"/>
<evidence type="ECO:0000256" key="3">
    <source>
        <dbReference type="ARBA" id="ARBA00022691"/>
    </source>
</evidence>
<dbReference type="PATRIC" id="fig|1423767.3.peg.1540"/>
<keyword evidence="6" id="KW-0411">Iron-sulfur</keyword>
<evidence type="ECO:0000313" key="7">
    <source>
        <dbReference type="EMBL" id="KRM06818.1"/>
    </source>
</evidence>
<dbReference type="GO" id="GO:0004748">
    <property type="term" value="F:ribonucleoside-diphosphate reductase activity, thioredoxin disulfide as acceptor"/>
    <property type="evidence" value="ECO:0007669"/>
    <property type="project" value="TreeGrafter"/>
</dbReference>
<gene>
    <name evidence="7" type="ORF">FC59_GL001483</name>
</gene>
<protein>
    <submittedName>
        <fullName evidence="7">Uncharacterized protein</fullName>
    </submittedName>
</protein>
<name>A0A0R1VMK6_9LACO</name>
<evidence type="ECO:0000256" key="6">
    <source>
        <dbReference type="ARBA" id="ARBA00023014"/>
    </source>
</evidence>
<dbReference type="InterPro" id="IPR012837">
    <property type="entry name" value="NrdG"/>
</dbReference>
<evidence type="ECO:0000313" key="8">
    <source>
        <dbReference type="Proteomes" id="UP000051307"/>
    </source>
</evidence>